<evidence type="ECO:0000259" key="7">
    <source>
        <dbReference type="Pfam" id="PF12698"/>
    </source>
</evidence>
<keyword evidence="4 6" id="KW-1133">Transmembrane helix</keyword>
<protein>
    <submittedName>
        <fullName evidence="8">ABC transporter</fullName>
    </submittedName>
</protein>
<evidence type="ECO:0000256" key="3">
    <source>
        <dbReference type="ARBA" id="ARBA00022692"/>
    </source>
</evidence>
<gene>
    <name evidence="8" type="ORF">AMR76_17500</name>
</gene>
<evidence type="ECO:0000256" key="6">
    <source>
        <dbReference type="SAM" id="Phobius"/>
    </source>
</evidence>
<sequence>MTLLELFKAELKALFTNPVVMLTMIGGVVFYSFLYPLPYSHQTPREQTISVVNLDKSQASYQLERMVDATPQVHVVQRDHSIEDAKQAFLDGKVSGILVIPEHFYKDLLLGKSPTLAYAGDASYFLVYGTIVEGLAQVGGTVSAKAKVSRLVMEGEPMALATHHYAATQSNLKPTFNARMGYVDYVVPAVFVLILQQTLAMSSGLMVGTQKQGRGYWSRVSPLRLVLVRTCIIVACYYLLSMYYFGASFTSHGVNTLASAGQLLTLLLPFLLSACFIGIWLGAITPRRELVTLVVLISSMPLVFSAGFIWPIEAIPTPLVWMSKLFPSTPGIQGFLALNQMGAEWRQIAPQWTLLWLQTIGWGVLAWWQFQRTGQGELAHRD</sequence>
<dbReference type="InterPro" id="IPR013525">
    <property type="entry name" value="ABC2_TM"/>
</dbReference>
<keyword evidence="5 6" id="KW-0472">Membrane</keyword>
<dbReference type="GeneID" id="50535406"/>
<evidence type="ECO:0000313" key="9">
    <source>
        <dbReference type="Proteomes" id="UP000051221"/>
    </source>
</evidence>
<feature type="transmembrane region" description="Helical" evidence="6">
    <location>
        <begin position="12"/>
        <end position="34"/>
    </location>
</feature>
<feature type="transmembrane region" description="Helical" evidence="6">
    <location>
        <begin position="266"/>
        <end position="283"/>
    </location>
</feature>
<keyword evidence="3 6" id="KW-0812">Transmembrane</keyword>
<evidence type="ECO:0000256" key="2">
    <source>
        <dbReference type="ARBA" id="ARBA00022475"/>
    </source>
</evidence>
<proteinExistence type="predicted"/>
<keyword evidence="9" id="KW-1185">Reference proteome</keyword>
<dbReference type="InterPro" id="IPR051449">
    <property type="entry name" value="ABC-2_transporter_component"/>
</dbReference>
<dbReference type="PANTHER" id="PTHR30294:SF46">
    <property type="entry name" value="ABC TRANSPORTER PERMEASE"/>
    <property type="match status" value="1"/>
</dbReference>
<feature type="transmembrane region" description="Helical" evidence="6">
    <location>
        <begin position="348"/>
        <end position="368"/>
    </location>
</feature>
<evidence type="ECO:0000313" key="8">
    <source>
        <dbReference type="EMBL" id="KQH84601.1"/>
    </source>
</evidence>
<comment type="subcellular location">
    <subcellularLocation>
        <location evidence="1">Cell membrane</location>
        <topology evidence="1">Multi-pass membrane protein</topology>
    </subcellularLocation>
</comment>
<accession>A0A0Q2M961</accession>
<dbReference type="Proteomes" id="UP000051221">
    <property type="component" value="Unassembled WGS sequence"/>
</dbReference>
<reference evidence="8 9" key="1">
    <citation type="submission" date="2015-08" db="EMBL/GenBank/DDBJ databases">
        <title>Antibacterial properties of a collection of Vibrionaceae strains.</title>
        <authorList>
            <person name="Giubergia S."/>
        </authorList>
    </citation>
    <scope>NUCLEOTIDE SEQUENCE [LARGE SCALE GENOMIC DNA]</scope>
    <source>
        <strain evidence="8 9">S0821</strain>
    </source>
</reference>
<evidence type="ECO:0000256" key="5">
    <source>
        <dbReference type="ARBA" id="ARBA00023136"/>
    </source>
</evidence>
<feature type="domain" description="ABC-2 type transporter transmembrane" evidence="7">
    <location>
        <begin position="22"/>
        <end position="368"/>
    </location>
</feature>
<dbReference type="AlphaFoldDB" id="A0A0Q2M961"/>
<dbReference type="Pfam" id="PF12698">
    <property type="entry name" value="ABC2_membrane_3"/>
    <property type="match status" value="1"/>
</dbReference>
<dbReference type="RefSeq" id="WP_004726141.1">
    <property type="nucleotide sequence ID" value="NZ_CABLCD010000013.1"/>
</dbReference>
<evidence type="ECO:0000256" key="4">
    <source>
        <dbReference type="ARBA" id="ARBA00022989"/>
    </source>
</evidence>
<keyword evidence="2" id="KW-1003">Cell membrane</keyword>
<evidence type="ECO:0000256" key="1">
    <source>
        <dbReference type="ARBA" id="ARBA00004651"/>
    </source>
</evidence>
<organism evidence="8 9">
    <name type="scientific">Vibrio furnissii</name>
    <dbReference type="NCBI Taxonomy" id="29494"/>
    <lineage>
        <taxon>Bacteria</taxon>
        <taxon>Pseudomonadati</taxon>
        <taxon>Pseudomonadota</taxon>
        <taxon>Gammaproteobacteria</taxon>
        <taxon>Vibrionales</taxon>
        <taxon>Vibrionaceae</taxon>
        <taxon>Vibrio</taxon>
    </lineage>
</organism>
<dbReference type="Gene3D" id="3.40.1710.10">
    <property type="entry name" value="abc type-2 transporter like domain"/>
    <property type="match status" value="1"/>
</dbReference>
<feature type="transmembrane region" description="Helical" evidence="6">
    <location>
        <begin position="185"/>
        <end position="205"/>
    </location>
</feature>
<feature type="transmembrane region" description="Helical" evidence="6">
    <location>
        <begin position="226"/>
        <end position="246"/>
    </location>
</feature>
<feature type="transmembrane region" description="Helical" evidence="6">
    <location>
        <begin position="290"/>
        <end position="312"/>
    </location>
</feature>
<dbReference type="InParanoid" id="A0A0Q2M961"/>
<dbReference type="GO" id="GO:0005886">
    <property type="term" value="C:plasma membrane"/>
    <property type="evidence" value="ECO:0007669"/>
    <property type="project" value="UniProtKB-SubCell"/>
</dbReference>
<comment type="caution">
    <text evidence="8">The sequence shown here is derived from an EMBL/GenBank/DDBJ whole genome shotgun (WGS) entry which is preliminary data.</text>
</comment>
<name>A0A0Q2M961_VIBFU</name>
<dbReference type="PANTHER" id="PTHR30294">
    <property type="entry name" value="MEMBRANE COMPONENT OF ABC TRANSPORTER YHHJ-RELATED"/>
    <property type="match status" value="1"/>
</dbReference>
<dbReference type="EMBL" id="LKHS01000017">
    <property type="protein sequence ID" value="KQH84601.1"/>
    <property type="molecule type" value="Genomic_DNA"/>
</dbReference>
<dbReference type="GO" id="GO:0140359">
    <property type="term" value="F:ABC-type transporter activity"/>
    <property type="evidence" value="ECO:0007669"/>
    <property type="project" value="InterPro"/>
</dbReference>